<keyword evidence="3" id="KW-0255">Endonuclease</keyword>
<dbReference type="GO" id="GO:0005743">
    <property type="term" value="C:mitochondrial inner membrane"/>
    <property type="evidence" value="ECO:0007669"/>
    <property type="project" value="TreeGrafter"/>
</dbReference>
<dbReference type="GO" id="GO:0000014">
    <property type="term" value="F:single-stranded DNA endodeoxyribonuclease activity"/>
    <property type="evidence" value="ECO:0007669"/>
    <property type="project" value="TreeGrafter"/>
</dbReference>
<dbReference type="Gene3D" id="3.40.570.10">
    <property type="entry name" value="Extracellular Endonuclease, subunit A"/>
    <property type="match status" value="1"/>
</dbReference>
<dbReference type="EMBL" id="JTDY01003816">
    <property type="protein sequence ID" value="KOB68962.1"/>
    <property type="molecule type" value="Genomic_DNA"/>
</dbReference>
<organism evidence="6 7">
    <name type="scientific">Operophtera brumata</name>
    <name type="common">Winter moth</name>
    <name type="synonym">Phalaena brumata</name>
    <dbReference type="NCBI Taxonomy" id="104452"/>
    <lineage>
        <taxon>Eukaryota</taxon>
        <taxon>Metazoa</taxon>
        <taxon>Ecdysozoa</taxon>
        <taxon>Arthropoda</taxon>
        <taxon>Hexapoda</taxon>
        <taxon>Insecta</taxon>
        <taxon>Pterygota</taxon>
        <taxon>Neoptera</taxon>
        <taxon>Endopterygota</taxon>
        <taxon>Lepidoptera</taxon>
        <taxon>Glossata</taxon>
        <taxon>Ditrysia</taxon>
        <taxon>Geometroidea</taxon>
        <taxon>Geometridae</taxon>
        <taxon>Larentiinae</taxon>
        <taxon>Operophtera</taxon>
    </lineage>
</organism>
<feature type="chain" id="PRO_5005573019" evidence="4">
    <location>
        <begin position="23"/>
        <end position="138"/>
    </location>
</feature>
<dbReference type="GO" id="GO:0005634">
    <property type="term" value="C:nucleus"/>
    <property type="evidence" value="ECO:0007669"/>
    <property type="project" value="TreeGrafter"/>
</dbReference>
<sequence>MYRKRLLHLAQLSAVGCTGFLAGQLCKNKENIVENEITVDGRSLKNRPGLPIFGTVSAATPYTESGPKDRISQIMKYGFPGLDNVRSYEDFVLSYDRRTRVPHWVFEHLTRAHVSKNDQVDRSKCDFKPDESIHPFFR</sequence>
<dbReference type="GO" id="GO:0046872">
    <property type="term" value="F:metal ion binding"/>
    <property type="evidence" value="ECO:0007669"/>
    <property type="project" value="InterPro"/>
</dbReference>
<name>A0A0L7L0E8_OPEBR</name>
<dbReference type="GO" id="GO:0006309">
    <property type="term" value="P:apoptotic DNA fragmentation"/>
    <property type="evidence" value="ECO:0007669"/>
    <property type="project" value="TreeGrafter"/>
</dbReference>
<dbReference type="GO" id="GO:0004521">
    <property type="term" value="F:RNA endonuclease activity"/>
    <property type="evidence" value="ECO:0007669"/>
    <property type="project" value="TreeGrafter"/>
</dbReference>
<evidence type="ECO:0000313" key="7">
    <source>
        <dbReference type="Proteomes" id="UP000037510"/>
    </source>
</evidence>
<dbReference type="SUPFAM" id="SSF54060">
    <property type="entry name" value="His-Me finger endonucleases"/>
    <property type="match status" value="1"/>
</dbReference>
<proteinExistence type="inferred from homology"/>
<keyword evidence="7" id="KW-1185">Reference proteome</keyword>
<protein>
    <submittedName>
        <fullName evidence="6">Endog</fullName>
    </submittedName>
</protein>
<dbReference type="AlphaFoldDB" id="A0A0L7L0E8"/>
<feature type="signal peptide" evidence="4">
    <location>
        <begin position="1"/>
        <end position="22"/>
    </location>
</feature>
<dbReference type="PANTHER" id="PTHR13966:SF5">
    <property type="entry name" value="ENDONUCLEASE G, MITOCHONDRIAL"/>
    <property type="match status" value="1"/>
</dbReference>
<dbReference type="InterPro" id="IPR044925">
    <property type="entry name" value="His-Me_finger_sf"/>
</dbReference>
<keyword evidence="4" id="KW-0732">Signal</keyword>
<comment type="similarity">
    <text evidence="1">Belongs to the DNA/RNA non-specific endonuclease family.</text>
</comment>
<comment type="caution">
    <text evidence="6">The sequence shown here is derived from an EMBL/GenBank/DDBJ whole genome shotgun (WGS) entry which is preliminary data.</text>
</comment>
<keyword evidence="3" id="KW-0378">Hydrolase</keyword>
<keyword evidence="2" id="KW-0540">Nuclease</keyword>
<dbReference type="InterPro" id="IPR001604">
    <property type="entry name" value="Endo_G_ENPP1-like_dom"/>
</dbReference>
<dbReference type="PROSITE" id="PS51257">
    <property type="entry name" value="PROKAR_LIPOPROTEIN"/>
    <property type="match status" value="1"/>
</dbReference>
<gene>
    <name evidence="6" type="ORF">OBRU01_17506</name>
</gene>
<evidence type="ECO:0000256" key="2">
    <source>
        <dbReference type="ARBA" id="ARBA00022722"/>
    </source>
</evidence>
<dbReference type="PANTHER" id="PTHR13966">
    <property type="entry name" value="ENDONUCLEASE RELATED"/>
    <property type="match status" value="1"/>
</dbReference>
<dbReference type="Proteomes" id="UP000037510">
    <property type="component" value="Unassembled WGS sequence"/>
</dbReference>
<reference evidence="6 7" key="1">
    <citation type="journal article" date="2015" name="Genome Biol. Evol.">
        <title>The genome of winter moth (Operophtera brumata) provides a genomic perspective on sexual dimorphism and phenology.</title>
        <authorList>
            <person name="Derks M.F."/>
            <person name="Smit S."/>
            <person name="Salis L."/>
            <person name="Schijlen E."/>
            <person name="Bossers A."/>
            <person name="Mateman C."/>
            <person name="Pijl A.S."/>
            <person name="de Ridder D."/>
            <person name="Groenen M.A."/>
            <person name="Visser M.E."/>
            <person name="Megens H.J."/>
        </authorList>
    </citation>
    <scope>NUCLEOTIDE SEQUENCE [LARGE SCALE GENOMIC DNA]</scope>
    <source>
        <strain evidence="6">WM2013NL</strain>
        <tissue evidence="6">Head and thorax</tissue>
    </source>
</reference>
<dbReference type="STRING" id="104452.A0A0L7L0E8"/>
<evidence type="ECO:0000256" key="4">
    <source>
        <dbReference type="SAM" id="SignalP"/>
    </source>
</evidence>
<feature type="domain" description="DNA/RNA non-specific endonuclease/pyrophosphatase/phosphodiesterase" evidence="5">
    <location>
        <begin position="72"/>
        <end position="135"/>
    </location>
</feature>
<dbReference type="Pfam" id="PF01223">
    <property type="entry name" value="Endonuclease_NS"/>
    <property type="match status" value="1"/>
</dbReference>
<evidence type="ECO:0000256" key="1">
    <source>
        <dbReference type="ARBA" id="ARBA00010052"/>
    </source>
</evidence>
<dbReference type="InterPro" id="IPR040255">
    <property type="entry name" value="Non-specific_endonuclease"/>
</dbReference>
<dbReference type="GO" id="GO:0003676">
    <property type="term" value="F:nucleic acid binding"/>
    <property type="evidence" value="ECO:0007669"/>
    <property type="project" value="InterPro"/>
</dbReference>
<evidence type="ECO:0000256" key="3">
    <source>
        <dbReference type="ARBA" id="ARBA00022759"/>
    </source>
</evidence>
<evidence type="ECO:0000259" key="5">
    <source>
        <dbReference type="Pfam" id="PF01223"/>
    </source>
</evidence>
<dbReference type="InterPro" id="IPR044929">
    <property type="entry name" value="DNA/RNA_non-sp_Endonuclease_sf"/>
</dbReference>
<evidence type="ECO:0000313" key="6">
    <source>
        <dbReference type="EMBL" id="KOB68962.1"/>
    </source>
</evidence>
<accession>A0A0L7L0E8</accession>